<organism evidence="2 3">
    <name type="scientific">Kaistella daneshvariae</name>
    <dbReference type="NCBI Taxonomy" id="2487074"/>
    <lineage>
        <taxon>Bacteria</taxon>
        <taxon>Pseudomonadati</taxon>
        <taxon>Bacteroidota</taxon>
        <taxon>Flavobacteriia</taxon>
        <taxon>Flavobacteriales</taxon>
        <taxon>Weeksellaceae</taxon>
        <taxon>Chryseobacterium group</taxon>
        <taxon>Kaistella</taxon>
    </lineage>
</organism>
<dbReference type="GO" id="GO:0006281">
    <property type="term" value="P:DNA repair"/>
    <property type="evidence" value="ECO:0007669"/>
    <property type="project" value="InterPro"/>
</dbReference>
<accession>A0A3N0WZ33</accession>
<proteinExistence type="predicted"/>
<evidence type="ECO:0000313" key="3">
    <source>
        <dbReference type="Proteomes" id="UP000270224"/>
    </source>
</evidence>
<dbReference type="OrthoDB" id="9763659at2"/>
<dbReference type="InterPro" id="IPR029491">
    <property type="entry name" value="Helicase_HTH"/>
</dbReference>
<dbReference type="Pfam" id="PF05970">
    <property type="entry name" value="PIF1"/>
    <property type="match status" value="1"/>
</dbReference>
<dbReference type="CDD" id="cd18809">
    <property type="entry name" value="SF1_C_RecD"/>
    <property type="match status" value="1"/>
</dbReference>
<dbReference type="InterPro" id="IPR010285">
    <property type="entry name" value="DNA_helicase_pif1-like_DEAD"/>
</dbReference>
<evidence type="ECO:0000259" key="1">
    <source>
        <dbReference type="SMART" id="SM00382"/>
    </source>
</evidence>
<dbReference type="GO" id="GO:0000723">
    <property type="term" value="P:telomere maintenance"/>
    <property type="evidence" value="ECO:0007669"/>
    <property type="project" value="InterPro"/>
</dbReference>
<dbReference type="RefSeq" id="WP_123265849.1">
    <property type="nucleotide sequence ID" value="NZ_RJUG01000003.1"/>
</dbReference>
<protein>
    <submittedName>
        <fullName evidence="2">AAA family ATPase</fullName>
    </submittedName>
</protein>
<evidence type="ECO:0000313" key="2">
    <source>
        <dbReference type="EMBL" id="ROI09269.1"/>
    </source>
</evidence>
<gene>
    <name evidence="2" type="ORF">EGI11_07615</name>
</gene>
<dbReference type="Gene3D" id="3.40.50.300">
    <property type="entry name" value="P-loop containing nucleotide triphosphate hydrolases"/>
    <property type="match status" value="2"/>
</dbReference>
<reference evidence="3" key="1">
    <citation type="submission" date="2018-11" db="EMBL/GenBank/DDBJ databases">
        <title>Proposal to divide the Flavobacteriaceae and reorganize its genera based on Amino Acid Identity values calculated from whole genome sequences.</title>
        <authorList>
            <person name="Nicholson A.C."/>
            <person name="Gulvik C.A."/>
            <person name="Whitney A.M."/>
            <person name="Humrighouse B.W."/>
            <person name="Bell M."/>
            <person name="Holmens B."/>
            <person name="Steigerwalt A."/>
            <person name="Villarma A."/>
            <person name="Sheth M."/>
            <person name="Batra D."/>
            <person name="Pryor J."/>
            <person name="Bernardet J.-F."/>
            <person name="Hugo C."/>
            <person name="Kampfer P."/>
            <person name="Newman J."/>
            <person name="Mcquiston J.R."/>
        </authorList>
    </citation>
    <scope>NUCLEOTIDE SEQUENCE [LARGE SCALE GENOMIC DNA]</scope>
    <source>
        <strain evidence="3">H3056</strain>
    </source>
</reference>
<sequence>MNESLFNLAEHTNRSIFLTGKAGTGKTTFLNDFVKKTKKKHIVVAPTGIAAINAGGVTIHSMFGLPLRTFIPTTDRIDSNLGNNIADLMQHFKYRKDKLKLLREIEIIIIDEVSMLRADVLDMMDFSLRFVRRNQQKFGGVQMLFIGDLYQLPPVVRDEHFLAQYYKSPFFFESYALKEMPLITIELTTVYRQKDEKFLDILNDIRDGEVGDIDFETLNSRYLPDFEPTDEPYVYLTSHNRMADEINQKKLQELKGKPYFYSAEITGNFNENQYPNEEELQLKVGAQVMFIRNDASAEKKYFNGKLAEIMSLDEKEITVLIDGDDEVFTLKKETWEQKKYGLDAEKNITEDVLGSFQQYPIRLAWAVTIHKSQGLTFDRLIIDAGKSFASGQVYVALSRCRTLEGIVLKSKITPNVIFADRRVSQFQDETNANEKVEEILQAEKYDYSIKKVVRSLDCLWFRHSLESWFQSTKTSKALDKNKATYLYQTLKPKIENFAAVYQKFEKIMVQKNQKFIQGVEDWAEIETKAKGAVNFFFTKVNLEIFQPLLDFYSENKGTKGLKQYNEDFRVFLDDLEDYLNDLKKVHLLETPLFNTENNVAISTKVAKIPSHILTFQLFESGKTIPEVAKERGLVPETIYGHLAKFAEQGLLDVSRIFAKEKIKIFENEFKQNQFESLNEWKKALPNDFEFNEIRLLLNHFNHKASN</sequence>
<feature type="domain" description="AAA+ ATPase" evidence="1">
    <location>
        <begin position="12"/>
        <end position="322"/>
    </location>
</feature>
<dbReference type="SUPFAM" id="SSF52540">
    <property type="entry name" value="P-loop containing nucleoside triphosphate hydrolases"/>
    <property type="match status" value="2"/>
</dbReference>
<dbReference type="Proteomes" id="UP000270224">
    <property type="component" value="Unassembled WGS sequence"/>
</dbReference>
<dbReference type="InterPro" id="IPR051055">
    <property type="entry name" value="PIF1_helicase"/>
</dbReference>
<dbReference type="FunFam" id="3.40.50.300:FF:001498">
    <property type="entry name" value="ATP-dependent DNA helicase"/>
    <property type="match status" value="1"/>
</dbReference>
<dbReference type="SMART" id="SM00382">
    <property type="entry name" value="AAA"/>
    <property type="match status" value="1"/>
</dbReference>
<dbReference type="InterPro" id="IPR003593">
    <property type="entry name" value="AAA+_ATPase"/>
</dbReference>
<dbReference type="AlphaFoldDB" id="A0A3N0WZ33"/>
<dbReference type="GO" id="GO:0003678">
    <property type="term" value="F:DNA helicase activity"/>
    <property type="evidence" value="ECO:0007669"/>
    <property type="project" value="InterPro"/>
</dbReference>
<dbReference type="PANTHER" id="PTHR47642">
    <property type="entry name" value="ATP-DEPENDENT DNA HELICASE"/>
    <property type="match status" value="1"/>
</dbReference>
<name>A0A3N0WZ33_9FLAO</name>
<dbReference type="PANTHER" id="PTHR47642:SF6">
    <property type="entry name" value="ATP-DEPENDENT DNA HELICASE"/>
    <property type="match status" value="1"/>
</dbReference>
<comment type="caution">
    <text evidence="2">The sequence shown here is derived from an EMBL/GenBank/DDBJ whole genome shotgun (WGS) entry which is preliminary data.</text>
</comment>
<dbReference type="EMBL" id="RJUG01000003">
    <property type="protein sequence ID" value="ROI09269.1"/>
    <property type="molecule type" value="Genomic_DNA"/>
</dbReference>
<dbReference type="Pfam" id="PF14493">
    <property type="entry name" value="HTH_40"/>
    <property type="match status" value="1"/>
</dbReference>
<dbReference type="Gene3D" id="2.30.30.940">
    <property type="match status" value="1"/>
</dbReference>
<dbReference type="InterPro" id="IPR027417">
    <property type="entry name" value="P-loop_NTPase"/>
</dbReference>